<evidence type="ECO:0000313" key="3">
    <source>
        <dbReference type="Proteomes" id="UP001375240"/>
    </source>
</evidence>
<dbReference type="Proteomes" id="UP001375240">
    <property type="component" value="Unassembled WGS sequence"/>
</dbReference>
<feature type="compositionally biased region" description="Polar residues" evidence="1">
    <location>
        <begin position="157"/>
        <end position="166"/>
    </location>
</feature>
<feature type="compositionally biased region" description="Acidic residues" evidence="1">
    <location>
        <begin position="107"/>
        <end position="119"/>
    </location>
</feature>
<feature type="region of interest" description="Disordered" evidence="1">
    <location>
        <begin position="98"/>
        <end position="166"/>
    </location>
</feature>
<dbReference type="AlphaFoldDB" id="A0AAV9UHI8"/>
<protein>
    <submittedName>
        <fullName evidence="2">Uncharacterized protein</fullName>
    </submittedName>
</protein>
<accession>A0AAV9UHI8</accession>
<feature type="compositionally biased region" description="Polar residues" evidence="1">
    <location>
        <begin position="141"/>
        <end position="150"/>
    </location>
</feature>
<proteinExistence type="predicted"/>
<feature type="compositionally biased region" description="Basic and acidic residues" evidence="1">
    <location>
        <begin position="1"/>
        <end position="13"/>
    </location>
</feature>
<organism evidence="2 3">
    <name type="scientific">Orbilia brochopaga</name>
    <dbReference type="NCBI Taxonomy" id="3140254"/>
    <lineage>
        <taxon>Eukaryota</taxon>
        <taxon>Fungi</taxon>
        <taxon>Dikarya</taxon>
        <taxon>Ascomycota</taxon>
        <taxon>Pezizomycotina</taxon>
        <taxon>Orbiliomycetes</taxon>
        <taxon>Orbiliales</taxon>
        <taxon>Orbiliaceae</taxon>
        <taxon>Orbilia</taxon>
    </lineage>
</organism>
<sequence length="166" mass="18685">MEERYARALREGGGEEDIGPLQPEMVLNETFDRGAGYSRSEWLGMIITPRPRLPQSYAPTYHFHDQDEEDTNREDWRVMYPHVPESTLRRWFPHLYSESSSSASSSDESESESGGELQDEETRGGTYPQSSPYGAGELSPVSYTPSATSSAEEEVVYSTSPVPFFN</sequence>
<dbReference type="EMBL" id="JAVHNQ010000008">
    <property type="protein sequence ID" value="KAK6340664.1"/>
    <property type="molecule type" value="Genomic_DNA"/>
</dbReference>
<name>A0AAV9UHI8_9PEZI</name>
<gene>
    <name evidence="2" type="ORF">TWF696_008989</name>
</gene>
<reference evidence="2 3" key="1">
    <citation type="submission" date="2019-10" db="EMBL/GenBank/DDBJ databases">
        <authorList>
            <person name="Palmer J.M."/>
        </authorList>
    </citation>
    <scope>NUCLEOTIDE SEQUENCE [LARGE SCALE GENOMIC DNA]</scope>
    <source>
        <strain evidence="2 3">TWF696</strain>
    </source>
</reference>
<keyword evidence="3" id="KW-1185">Reference proteome</keyword>
<evidence type="ECO:0000313" key="2">
    <source>
        <dbReference type="EMBL" id="KAK6340664.1"/>
    </source>
</evidence>
<feature type="region of interest" description="Disordered" evidence="1">
    <location>
        <begin position="1"/>
        <end position="21"/>
    </location>
</feature>
<evidence type="ECO:0000256" key="1">
    <source>
        <dbReference type="SAM" id="MobiDB-lite"/>
    </source>
</evidence>
<comment type="caution">
    <text evidence="2">The sequence shown here is derived from an EMBL/GenBank/DDBJ whole genome shotgun (WGS) entry which is preliminary data.</text>
</comment>